<dbReference type="InterPro" id="IPR039537">
    <property type="entry name" value="Retrotran_Ty1/copia-like"/>
</dbReference>
<evidence type="ECO:0000313" key="12">
    <source>
        <dbReference type="EMBL" id="GEU77335.1"/>
    </source>
</evidence>
<evidence type="ECO:0000256" key="1">
    <source>
        <dbReference type="ARBA" id="ARBA00022722"/>
    </source>
</evidence>
<keyword evidence="3" id="KW-0255">Endonuclease</keyword>
<dbReference type="GO" id="GO:0046872">
    <property type="term" value="F:metal ion binding"/>
    <property type="evidence" value="ECO:0007669"/>
    <property type="project" value="UniProtKB-KW"/>
</dbReference>
<keyword evidence="8" id="KW-0808">Transferase</keyword>
<dbReference type="Gene3D" id="4.10.60.10">
    <property type="entry name" value="Zinc finger, CCHC-type"/>
    <property type="match status" value="1"/>
</dbReference>
<dbReference type="InterPro" id="IPR057670">
    <property type="entry name" value="SH3_retrovirus"/>
</dbReference>
<organism evidence="12">
    <name type="scientific">Tanacetum cinerariifolium</name>
    <name type="common">Dalmatian daisy</name>
    <name type="synonym">Chrysanthemum cinerariifolium</name>
    <dbReference type="NCBI Taxonomy" id="118510"/>
    <lineage>
        <taxon>Eukaryota</taxon>
        <taxon>Viridiplantae</taxon>
        <taxon>Streptophyta</taxon>
        <taxon>Embryophyta</taxon>
        <taxon>Tracheophyta</taxon>
        <taxon>Spermatophyta</taxon>
        <taxon>Magnoliopsida</taxon>
        <taxon>eudicotyledons</taxon>
        <taxon>Gunneridae</taxon>
        <taxon>Pentapetalae</taxon>
        <taxon>asterids</taxon>
        <taxon>campanulids</taxon>
        <taxon>Asterales</taxon>
        <taxon>Asteraceae</taxon>
        <taxon>Asteroideae</taxon>
        <taxon>Anthemideae</taxon>
        <taxon>Anthemidinae</taxon>
        <taxon>Tanacetum</taxon>
    </lineage>
</organism>
<feature type="region of interest" description="Disordered" evidence="10">
    <location>
        <begin position="82"/>
        <end position="107"/>
    </location>
</feature>
<feature type="compositionally biased region" description="Basic and acidic residues" evidence="10">
    <location>
        <begin position="579"/>
        <end position="612"/>
    </location>
</feature>
<dbReference type="Pfam" id="PF25597">
    <property type="entry name" value="SH3_retrovirus"/>
    <property type="match status" value="1"/>
</dbReference>
<feature type="compositionally biased region" description="Low complexity" evidence="10">
    <location>
        <begin position="284"/>
        <end position="293"/>
    </location>
</feature>
<feature type="compositionally biased region" description="Polar residues" evidence="10">
    <location>
        <begin position="567"/>
        <end position="578"/>
    </location>
</feature>
<dbReference type="EMBL" id="BKCJ010007452">
    <property type="protein sequence ID" value="GEU77335.1"/>
    <property type="molecule type" value="Genomic_DNA"/>
</dbReference>
<feature type="region of interest" description="Disordered" evidence="10">
    <location>
        <begin position="1"/>
        <end position="65"/>
    </location>
</feature>
<keyword evidence="4" id="KW-0378">Hydrolase</keyword>
<keyword evidence="6" id="KW-0229">DNA integration</keyword>
<dbReference type="GO" id="GO:0003676">
    <property type="term" value="F:nucleic acid binding"/>
    <property type="evidence" value="ECO:0007669"/>
    <property type="project" value="InterPro"/>
</dbReference>
<gene>
    <name evidence="12" type="ORF">Tci_049313</name>
</gene>
<evidence type="ECO:0000256" key="5">
    <source>
        <dbReference type="ARBA" id="ARBA00022842"/>
    </source>
</evidence>
<keyword evidence="1" id="KW-0540">Nuclease</keyword>
<protein>
    <submittedName>
        <fullName evidence="12">Retrovirus-related Pol polyprotein from transposon TNT 1-94</fullName>
    </submittedName>
</protein>
<dbReference type="PANTHER" id="PTHR42648">
    <property type="entry name" value="TRANSPOSASE, PUTATIVE-RELATED"/>
    <property type="match status" value="1"/>
</dbReference>
<keyword evidence="2" id="KW-0479">Metal-binding</keyword>
<evidence type="ECO:0000256" key="7">
    <source>
        <dbReference type="ARBA" id="ARBA00022918"/>
    </source>
</evidence>
<proteinExistence type="predicted"/>
<keyword evidence="8" id="KW-0548">Nucleotidyltransferase</keyword>
<dbReference type="GO" id="GO:0015074">
    <property type="term" value="P:DNA integration"/>
    <property type="evidence" value="ECO:0007669"/>
    <property type="project" value="UniProtKB-KW"/>
</dbReference>
<name>A0A6L2MY95_TANCI</name>
<feature type="compositionally biased region" description="Basic and acidic residues" evidence="10">
    <location>
        <begin position="34"/>
        <end position="44"/>
    </location>
</feature>
<comment type="caution">
    <text evidence="12">The sequence shown here is derived from an EMBL/GenBank/DDBJ whole genome shotgun (WGS) entry which is preliminary data.</text>
</comment>
<keyword evidence="9" id="KW-0233">DNA recombination</keyword>
<keyword evidence="5" id="KW-0460">Magnesium</keyword>
<dbReference type="GO" id="GO:0004519">
    <property type="term" value="F:endonuclease activity"/>
    <property type="evidence" value="ECO:0007669"/>
    <property type="project" value="UniProtKB-KW"/>
</dbReference>
<dbReference type="InterPro" id="IPR012337">
    <property type="entry name" value="RNaseH-like_sf"/>
</dbReference>
<feature type="region of interest" description="Disordered" evidence="10">
    <location>
        <begin position="567"/>
        <end position="621"/>
    </location>
</feature>
<dbReference type="GO" id="GO:0016787">
    <property type="term" value="F:hydrolase activity"/>
    <property type="evidence" value="ECO:0007669"/>
    <property type="project" value="UniProtKB-KW"/>
</dbReference>
<evidence type="ECO:0000256" key="9">
    <source>
        <dbReference type="ARBA" id="ARBA00023172"/>
    </source>
</evidence>
<evidence type="ECO:0000256" key="3">
    <source>
        <dbReference type="ARBA" id="ARBA00022759"/>
    </source>
</evidence>
<keyword evidence="7" id="KW-0695">RNA-directed DNA polymerase</keyword>
<evidence type="ECO:0000256" key="10">
    <source>
        <dbReference type="SAM" id="MobiDB-lite"/>
    </source>
</evidence>
<feature type="region of interest" description="Disordered" evidence="10">
    <location>
        <begin position="284"/>
        <end position="303"/>
    </location>
</feature>
<evidence type="ECO:0000256" key="8">
    <source>
        <dbReference type="ARBA" id="ARBA00022932"/>
    </source>
</evidence>
<dbReference type="AlphaFoldDB" id="A0A6L2MY95"/>
<dbReference type="GO" id="GO:0003964">
    <property type="term" value="F:RNA-directed DNA polymerase activity"/>
    <property type="evidence" value="ECO:0007669"/>
    <property type="project" value="UniProtKB-KW"/>
</dbReference>
<feature type="compositionally biased region" description="Polar residues" evidence="10">
    <location>
        <begin position="13"/>
        <end position="27"/>
    </location>
</feature>
<dbReference type="SUPFAM" id="SSF53098">
    <property type="entry name" value="Ribonuclease H-like"/>
    <property type="match status" value="1"/>
</dbReference>
<feature type="compositionally biased region" description="Polar residues" evidence="10">
    <location>
        <begin position="82"/>
        <end position="106"/>
    </location>
</feature>
<evidence type="ECO:0000256" key="4">
    <source>
        <dbReference type="ARBA" id="ARBA00022801"/>
    </source>
</evidence>
<feature type="compositionally biased region" description="Basic residues" evidence="10">
    <location>
        <begin position="1"/>
        <end position="11"/>
    </location>
</feature>
<sequence length="634" mass="71761">MSVRPIWKKKLNPCNTSNELNVNSPTPMSKPLTPHHEPSQENKHPNQALPNPYIKDTPTSPQVVSHPLFPISSINLYVTHTQAPPQSDNQTQHTPSLSPKNGNSAPKTKLVKGVETILPPITVKEKAQKRLEMKAISTLMMGIPKKHQLKFNSIKDAMSLLEAVEKRYGDDLEEIDLRWQMTMLTMREKRFLKNIGRKVTIYGNETIRFDKSKVECYNCHKRGHFSREYRALRNQDNRHRESSKKSVSVEETTSNALVSCDGLGYDWSDQAEKRPTDYALMAYSSSSSDSEVSNSKEEDVSQDKIEKKIVNSSFAKIKFVKPKQQEKTARKTVNHVEQNKQNTHTPRGNMSYLIDYEDIDGGYVAFGGNHKGGKITRKATKDETNGILKSFITEIENLVDHKQNRVAKRRNRTLIEAARTMLADSKLATTFWVKAVSTACYVQNRVLVVKPHNKTPYKLFHGRTPALSFMKPFGCLNTILNTKDHLGKFDGKADEGFFVGYSLNSKAFRVFNSRTRIVEENFHIRFSENTPNVVSSRPHWLFDIDALTRTMNYEPIAVDTQSNGFAGTKASDNIVPNSSHDDGFKPSNDDGKKVDEDLIKESESKDQEKEDNLSSTNNVNADSTNEVLGFIKFG</sequence>
<evidence type="ECO:0000256" key="6">
    <source>
        <dbReference type="ARBA" id="ARBA00022908"/>
    </source>
</evidence>
<dbReference type="InterPro" id="IPR036397">
    <property type="entry name" value="RNaseH_sf"/>
</dbReference>
<reference evidence="12" key="1">
    <citation type="journal article" date="2019" name="Sci. Rep.">
        <title>Draft genome of Tanacetum cinerariifolium, the natural source of mosquito coil.</title>
        <authorList>
            <person name="Yamashiro T."/>
            <person name="Shiraishi A."/>
            <person name="Satake H."/>
            <person name="Nakayama K."/>
        </authorList>
    </citation>
    <scope>NUCLEOTIDE SEQUENCE</scope>
</reference>
<dbReference type="GO" id="GO:0006310">
    <property type="term" value="P:DNA recombination"/>
    <property type="evidence" value="ECO:0007669"/>
    <property type="project" value="UniProtKB-KW"/>
</dbReference>
<accession>A0A6L2MY95</accession>
<dbReference type="GO" id="GO:0003887">
    <property type="term" value="F:DNA-directed DNA polymerase activity"/>
    <property type="evidence" value="ECO:0007669"/>
    <property type="project" value="UniProtKB-KW"/>
</dbReference>
<dbReference type="Gene3D" id="3.30.420.10">
    <property type="entry name" value="Ribonuclease H-like superfamily/Ribonuclease H"/>
    <property type="match status" value="1"/>
</dbReference>
<evidence type="ECO:0000259" key="11">
    <source>
        <dbReference type="Pfam" id="PF25597"/>
    </source>
</evidence>
<keyword evidence="8" id="KW-0239">DNA-directed DNA polymerase</keyword>
<feature type="domain" description="Retroviral polymerase SH3-like" evidence="11">
    <location>
        <begin position="475"/>
        <end position="531"/>
    </location>
</feature>
<evidence type="ECO:0000256" key="2">
    <source>
        <dbReference type="ARBA" id="ARBA00022723"/>
    </source>
</evidence>
<dbReference type="PANTHER" id="PTHR42648:SF11">
    <property type="entry name" value="TRANSPOSON TY4-P GAG-POL POLYPROTEIN"/>
    <property type="match status" value="1"/>
</dbReference>
<feature type="compositionally biased region" description="Basic and acidic residues" evidence="10">
    <location>
        <begin position="294"/>
        <end position="303"/>
    </location>
</feature>